<evidence type="ECO:0000313" key="5">
    <source>
        <dbReference type="Proteomes" id="UP000219369"/>
    </source>
</evidence>
<dbReference type="InterPro" id="IPR001878">
    <property type="entry name" value="Znf_CCHC"/>
</dbReference>
<dbReference type="VEuPathDB" id="FungiDB:HZS61_011058"/>
<dbReference type="GO" id="GO:0003676">
    <property type="term" value="F:nucleic acid binding"/>
    <property type="evidence" value="ECO:0007669"/>
    <property type="project" value="InterPro"/>
</dbReference>
<protein>
    <recommendedName>
        <fullName evidence="3">CCHC-type domain-containing protein</fullName>
    </recommendedName>
</protein>
<keyword evidence="1" id="KW-0862">Zinc</keyword>
<dbReference type="Gene3D" id="4.10.60.10">
    <property type="entry name" value="Zinc finger, CCHC-type"/>
    <property type="match status" value="1"/>
</dbReference>
<dbReference type="GO" id="GO:0008270">
    <property type="term" value="F:zinc ion binding"/>
    <property type="evidence" value="ECO:0007669"/>
    <property type="project" value="UniProtKB-KW"/>
</dbReference>
<name>A0A2H3TN41_FUSOX</name>
<dbReference type="OrthoDB" id="1914176at2759"/>
<feature type="region of interest" description="Disordered" evidence="2">
    <location>
        <begin position="31"/>
        <end position="157"/>
    </location>
</feature>
<feature type="compositionally biased region" description="Basic and acidic residues" evidence="2">
    <location>
        <begin position="124"/>
        <end position="138"/>
    </location>
</feature>
<gene>
    <name evidence="4" type="ORF">FRV6_14220</name>
</gene>
<evidence type="ECO:0000256" key="1">
    <source>
        <dbReference type="PROSITE-ProRule" id="PRU00047"/>
    </source>
</evidence>
<reference evidence="5" key="1">
    <citation type="submission" date="2016-09" db="EMBL/GenBank/DDBJ databases">
        <authorList>
            <person name="Guldener U."/>
        </authorList>
    </citation>
    <scope>NUCLEOTIDE SEQUENCE [LARGE SCALE GENOMIC DNA]</scope>
    <source>
        <strain evidence="5">V64-1</strain>
    </source>
</reference>
<dbReference type="AlphaFoldDB" id="A0A2H3TN41"/>
<accession>A0A2H3TN41</accession>
<evidence type="ECO:0000256" key="2">
    <source>
        <dbReference type="SAM" id="MobiDB-lite"/>
    </source>
</evidence>
<keyword evidence="1" id="KW-0479">Metal-binding</keyword>
<organism evidence="4 5">
    <name type="scientific">Fusarium oxysporum</name>
    <name type="common">Fusarium vascular wilt</name>
    <dbReference type="NCBI Taxonomy" id="5507"/>
    <lineage>
        <taxon>Eukaryota</taxon>
        <taxon>Fungi</taxon>
        <taxon>Dikarya</taxon>
        <taxon>Ascomycota</taxon>
        <taxon>Pezizomycotina</taxon>
        <taxon>Sordariomycetes</taxon>
        <taxon>Hypocreomycetidae</taxon>
        <taxon>Hypocreales</taxon>
        <taxon>Nectriaceae</taxon>
        <taxon>Fusarium</taxon>
        <taxon>Fusarium oxysporum species complex</taxon>
    </lineage>
</organism>
<proteinExistence type="predicted"/>
<dbReference type="SMART" id="SM00343">
    <property type="entry name" value="ZnF_C2HC"/>
    <property type="match status" value="1"/>
</dbReference>
<dbReference type="SUPFAM" id="SSF57756">
    <property type="entry name" value="Retrovirus zinc finger-like domains"/>
    <property type="match status" value="1"/>
</dbReference>
<dbReference type="Proteomes" id="UP000219369">
    <property type="component" value="Unassembled WGS sequence"/>
</dbReference>
<dbReference type="Pfam" id="PF00098">
    <property type="entry name" value="zf-CCHC"/>
    <property type="match status" value="1"/>
</dbReference>
<keyword evidence="1" id="KW-0863">Zinc-finger</keyword>
<evidence type="ECO:0000313" key="4">
    <source>
        <dbReference type="EMBL" id="SCO90092.1"/>
    </source>
</evidence>
<evidence type="ECO:0000259" key="3">
    <source>
        <dbReference type="PROSITE" id="PS50158"/>
    </source>
</evidence>
<dbReference type="InterPro" id="IPR036875">
    <property type="entry name" value="Znf_CCHC_sf"/>
</dbReference>
<dbReference type="EMBL" id="FMJY01000009">
    <property type="protein sequence ID" value="SCO90092.1"/>
    <property type="molecule type" value="Genomic_DNA"/>
</dbReference>
<feature type="compositionally biased region" description="Basic and acidic residues" evidence="2">
    <location>
        <begin position="71"/>
        <end position="115"/>
    </location>
</feature>
<dbReference type="PROSITE" id="PS50158">
    <property type="entry name" value="ZF_CCHC"/>
    <property type="match status" value="1"/>
</dbReference>
<feature type="domain" description="CCHC-type" evidence="3">
    <location>
        <begin position="21"/>
        <end position="37"/>
    </location>
</feature>
<sequence>MTLRATQRDNRRRPRDISKVKCYNCNRFGHIANICPEPKKPRDPNRVNLPQDNFPTEEDAKAGNTPQIPMPHKEKSNAYRREAQKDPAYRDEERRKWRETSKRRREEANKGKTEEAPTETLGMIRERRLSKQETKEYLEGLQGKGATPNKGEQPEAL</sequence>